<reference evidence="6" key="2">
    <citation type="submission" date="2016-10" db="EMBL/GenBank/DDBJ databases">
        <authorList>
            <person name="Varghese N."/>
            <person name="Submissions S."/>
        </authorList>
    </citation>
    <scope>NUCLEOTIDE SEQUENCE [LARGE SCALE GENOMIC DNA]</scope>
    <source>
        <strain evidence="6">DSM 17908</strain>
    </source>
</reference>
<feature type="domain" description="Big-1" evidence="3">
    <location>
        <begin position="221"/>
        <end position="326"/>
    </location>
</feature>
<feature type="region of interest" description="Disordered" evidence="2">
    <location>
        <begin position="1058"/>
        <end position="1080"/>
    </location>
</feature>
<reference evidence="5" key="1">
    <citation type="submission" date="2016-10" db="EMBL/GenBank/DDBJ databases">
        <authorList>
            <person name="de Groot N.N."/>
        </authorList>
    </citation>
    <scope>NUCLEOTIDE SEQUENCE [LARGE SCALE GENOMIC DNA]</scope>
    <source>
        <strain evidence="5">DSM 17908</strain>
    </source>
</reference>
<dbReference type="PROSITE" id="PS51127">
    <property type="entry name" value="BIG1"/>
    <property type="match status" value="1"/>
</dbReference>
<protein>
    <submittedName>
        <fullName evidence="4">Invasin</fullName>
    </submittedName>
</protein>
<name>A0A1I3HV83_9GAMM</name>
<gene>
    <name evidence="5" type="ORF">SAMN05421680_10178</name>
    <name evidence="4" type="ORF">Xmau_02019</name>
</gene>
<dbReference type="Gene3D" id="2.60.40.10">
    <property type="entry name" value="Immunoglobulins"/>
    <property type="match status" value="5"/>
</dbReference>
<dbReference type="InterPro" id="IPR003344">
    <property type="entry name" value="Big_1_dom"/>
</dbReference>
<dbReference type="STRING" id="351675.SAMN05421680_10178"/>
<comment type="similarity">
    <text evidence="1">Belongs to the intimin/invasin family.</text>
</comment>
<dbReference type="InterPro" id="IPR013783">
    <property type="entry name" value="Ig-like_fold"/>
</dbReference>
<dbReference type="EMBL" id="FORG01000001">
    <property type="protein sequence ID" value="SFI39509.1"/>
    <property type="molecule type" value="Genomic_DNA"/>
</dbReference>
<organism evidence="5 6">
    <name type="scientific">Xenorhabdus mauleonii</name>
    <dbReference type="NCBI Taxonomy" id="351675"/>
    <lineage>
        <taxon>Bacteria</taxon>
        <taxon>Pseudomonadati</taxon>
        <taxon>Pseudomonadota</taxon>
        <taxon>Gammaproteobacteria</taxon>
        <taxon>Enterobacterales</taxon>
        <taxon>Morganellaceae</taxon>
        <taxon>Xenorhabdus</taxon>
    </lineage>
</organism>
<dbReference type="OrthoDB" id="6449512at2"/>
<evidence type="ECO:0000313" key="7">
    <source>
        <dbReference type="Proteomes" id="UP000224607"/>
    </source>
</evidence>
<sequence length="1494" mass="162949">MPENIIGYSQESRAITAKLSANTSIKRIHWSTNQAFQQNGGKIFPEIGETINVTLPNYVADAHQNNNYPIYAVAELHDNQKLSPVEMQITVKPFMLKKSGEPNFTPAGPLFATGKKEDGYTFNPVITFDSVHGTPIKNTTIKQVQWVTEPAIGEDSGLKLEGLDGSGTAELNGYGQFRVKPVLTSTKPHKSVKVYLQWSGQPLQLVGEVSFEKELASFKVGTVDVLPKGPVIADGAQTYTYTATILDNNNNPVKNQEIAHVKWSNDKHVDGLILKAENENNGVFTTTNDGKLKATLTSTAEVKDVMVSLAIENQRPVSAEHPVSFTSTPNTAGYHLEGALKVDPPGPLIANGPKSYTFTATVLDSQKKPARNQEIKNVIWNKDKNVAGLTLNAENENNGVFTTTNDGKLKATLTSTAEVKDVMVSLAIENQPAVSAEHPVSFTSTPNTAGYHLEGALKVDPPGPLIANGPKSYTFTATVLDSQKKPARNQKIKNVIWNKDKNVAGLTLNAENENNGVFTTTEDGKLKATLASTAEVKDVTISLAIENQPAVAAEHPVSFTSEAKNYSIKDNAIDIKPKNTKILTADGKESYTYTVIIIDENKQIAEEQEIANVIWKTNPSITGLELISTGSKTTKKGELTATLTSRVEAKDITVSLAIEDKPAVWIDSKDAVSFKPEKITVNPDKPGPLLVGELYTYTATVKDNDGNPETGSSIDWKLEHNGKPVQDIPGSGMKLEKIPRNDDDKRKGQFRATLTSSKAISNVVAIAIDKNNQGKSPPVEFKWPTIKKPTFTPANGTVIGNGSVPYQFTAEIFEVDGKTPYTGQEVQFEWSLKLPQGNDESKTQLSPPPGSTHKVGSGGTLKASLSSHQQKPAVKGAQVCLQIVNEPATKECSEPVNFVSEEPETIAVTSDQPGPLLVHETYTYTATVKNADGSANDANWGLEKDGNPVQDISGSGMELKKIPRNDDDKKKGQFRATLTSSKAISGLVVTASIGNSKPTPAPAPVEFKWPTIKQPTTGDKSVPGDGGGAYQFKAEIFGADGTTPYIGKKIKFEWSLKLPDPKNPNNDETTLSTPSDPPITEVKDGTLTASLMSYQYPAVQGAAVCLQVAGASSTQQCSNAVGFDEVDLKLQIESVVVIDTVKDGVMSPVTPGEPPVLYGNGKQAYRYQALITRAVNQNVQNGSVPFKNQNLDNISVNWTRDSAISEKDFPQPAPERDETTGKIKTNERGQLYAQLISFVGVKNGVSVTLWLGENTDISNPVSTDKDNDVVFAPEPKQGQLYIYNYNQNRHSSTYGQINKHNRFKDSNHPSNYFPQLSADVLTYESDDVYQNINERPNIVYTIDSSSSPAFIDLGKNGEGPLSFMGKGNALIYAKHTKSDGQTNIYYYNVKTDRMLVYPINFEPKPQSITDGITCENTDSELRSINDKDLLSIKDEFENIFDWRVFDSMKGDNTWKDYDLIKIYDTVTNLFAIYDTRNNKIINNKDKGLLLCTYK</sequence>
<accession>A0A1I3HV83</accession>
<proteinExistence type="inferred from homology"/>
<dbReference type="Proteomes" id="UP000224607">
    <property type="component" value="Unassembled WGS sequence"/>
</dbReference>
<keyword evidence="7" id="KW-1185">Reference proteome</keyword>
<evidence type="ECO:0000313" key="4">
    <source>
        <dbReference type="EMBL" id="PHM40263.1"/>
    </source>
</evidence>
<dbReference type="EMBL" id="NITY01000006">
    <property type="protein sequence ID" value="PHM40263.1"/>
    <property type="molecule type" value="Genomic_DNA"/>
</dbReference>
<dbReference type="SUPFAM" id="SSF49373">
    <property type="entry name" value="Invasin/intimin cell-adhesion fragments"/>
    <property type="match status" value="3"/>
</dbReference>
<feature type="compositionally biased region" description="Polar residues" evidence="2">
    <location>
        <begin position="1063"/>
        <end position="1074"/>
    </location>
</feature>
<evidence type="ECO:0000259" key="3">
    <source>
        <dbReference type="PROSITE" id="PS51127"/>
    </source>
</evidence>
<feature type="region of interest" description="Disordered" evidence="2">
    <location>
        <begin position="835"/>
        <end position="863"/>
    </location>
</feature>
<feature type="region of interest" description="Disordered" evidence="2">
    <location>
        <begin position="995"/>
        <end position="1025"/>
    </location>
</feature>
<dbReference type="InterPro" id="IPR008964">
    <property type="entry name" value="Invasin/intimin_cell_adhesion"/>
</dbReference>
<reference evidence="4 7" key="3">
    <citation type="journal article" date="2017" name="Nat. Microbiol.">
        <title>Natural product diversity associated with the nematode symbionts Photorhabdus and Xenorhabdus.</title>
        <authorList>
            <person name="Tobias N.J."/>
            <person name="Wolff H."/>
            <person name="Djahanschiri B."/>
            <person name="Grundmann F."/>
            <person name="Kronenwerth M."/>
            <person name="Shi Y.M."/>
            <person name="Simonyi S."/>
            <person name="Grun P."/>
            <person name="Shapiro-Ilan D."/>
            <person name="Pidot S.J."/>
            <person name="Stinear T.P."/>
            <person name="Ebersberger I."/>
            <person name="Bode H.B."/>
        </authorList>
    </citation>
    <scope>NUCLEOTIDE SEQUENCE [LARGE SCALE GENOMIC DNA]</scope>
    <source>
        <strain evidence="4 7">DSM 17908</strain>
    </source>
</reference>
<evidence type="ECO:0000256" key="1">
    <source>
        <dbReference type="ARBA" id="ARBA00010116"/>
    </source>
</evidence>
<dbReference type="Proteomes" id="UP000198919">
    <property type="component" value="Unassembled WGS sequence"/>
</dbReference>
<dbReference type="SMART" id="SM00634">
    <property type="entry name" value="BID_1"/>
    <property type="match status" value="2"/>
</dbReference>
<evidence type="ECO:0000313" key="6">
    <source>
        <dbReference type="Proteomes" id="UP000198919"/>
    </source>
</evidence>
<evidence type="ECO:0000313" key="5">
    <source>
        <dbReference type="EMBL" id="SFI39509.1"/>
    </source>
</evidence>
<evidence type="ECO:0000256" key="2">
    <source>
        <dbReference type="SAM" id="MobiDB-lite"/>
    </source>
</evidence>